<dbReference type="HOGENOM" id="CLU_000135_1_1_1"/>
<dbReference type="eggNOG" id="KOG1809">
    <property type="taxonomic scope" value="Eukaryota"/>
</dbReference>
<name>H2L4E9_ORYLA</name>
<dbReference type="InterPro" id="IPR009543">
    <property type="entry name" value="VPS13_VAB"/>
</dbReference>
<sequence>MLQASLHICELVSLALIRYQGHDWHGHFRIQQEMPEFFDVCLTCESTTNVTVDVSLHVRRTENCLLLSLFSPYWIINKTSRVLQYQAENVTVKHPGDYRDVILFSFRRKKLFTENQVKLCISTSSWSDGFSLDTVGSYGCSRSGSILQVGVSIQVSSFNLTRIVTMSPYYTLVNKSSYELEVGEVVNASSTKWHYISSTECLPLWPENAQGKLCVRVVGSESSSECFFFHREDRGTLLKLDCGGIILNVNGSNHSTVISFSDYYEGAAPALLVNHTAWATIAYSQSGSAVVHELKPSEARKFVWDDPTRPRMLRWSYMEHSGELNLLKDEMGQFSYDNKSQIHWISFLDGRQRVLLFTEDTGVVTKARQAEELEQSQQEVRLSLQSLGLSLVNNSSRHEVAYIGINNSGVVWEMKPKNRWKPFSQKNIELLEKAYQLNSTDLTCCLWFVYQVNLSRAGMMMRKPYSCPIRRTFQPGIYMELKQSLHQRSLRAQLHWLQVDNQLPGAMFPIVFHPVPPPNTMLKRHPFLVTNSEVTTMFVFQSGLIEADLQGLQAELMEASLSETSGLSFFEYFHISPIKLHLSLSLDSSSNSMDQETAALQSLNLLLKSIGATLTDVDDVIFKLAFFEVKYQFYRREELMKEAARHYGEQFLKQMYVLVLGLDVLGNPFGLIRGLSEGVEAFFYEPFQGAVQGPEEFAEGFAIGVRSLLGHTVGGAAGMVSKITGSMGKGLAAITMDKEFQQKRREEMNRQPKDFSDSLAKGGKGLLKGVVGGVTGIVTKPVEGAKKEGAAGFFKGIGRGLVGIVARPTGGLVDMASSTFQGIQRAAEATEEVTKLRPPRLIKEDGIIRPYDLTESQGFDLFQV</sequence>
<evidence type="ECO:0008006" key="5">
    <source>
        <dbReference type="Google" id="ProtNLM"/>
    </source>
</evidence>
<evidence type="ECO:0000313" key="3">
    <source>
        <dbReference type="Ensembl" id="ENSORLP00000000640.3"/>
    </source>
</evidence>
<dbReference type="STRING" id="8090.ENSORLP00000000640"/>
<dbReference type="Bgee" id="ENSORLG00000000514">
    <property type="expression patterns" value="Expressed in mesonephros and 14 other cell types or tissues"/>
</dbReference>
<dbReference type="GeneTree" id="ENSGT00950000183083"/>
<organism evidence="3 4">
    <name type="scientific">Oryzias latipes</name>
    <name type="common">Japanese rice fish</name>
    <name type="synonym">Japanese killifish</name>
    <dbReference type="NCBI Taxonomy" id="8090"/>
    <lineage>
        <taxon>Eukaryota</taxon>
        <taxon>Metazoa</taxon>
        <taxon>Chordata</taxon>
        <taxon>Craniata</taxon>
        <taxon>Vertebrata</taxon>
        <taxon>Euteleostomi</taxon>
        <taxon>Actinopterygii</taxon>
        <taxon>Neopterygii</taxon>
        <taxon>Teleostei</taxon>
        <taxon>Neoteleostei</taxon>
        <taxon>Acanthomorphata</taxon>
        <taxon>Ovalentaria</taxon>
        <taxon>Atherinomorphae</taxon>
        <taxon>Beloniformes</taxon>
        <taxon>Adrianichthyidae</taxon>
        <taxon>Oryziinae</taxon>
        <taxon>Oryzias</taxon>
    </lineage>
</organism>
<feature type="domain" description="Intermembrane lipid transfer protein VPS13-like C-terminal" evidence="2">
    <location>
        <begin position="836"/>
        <end position="863"/>
    </location>
</feature>
<proteinExistence type="predicted"/>
<reference evidence="3" key="2">
    <citation type="submission" date="2025-08" db="UniProtKB">
        <authorList>
            <consortium name="Ensembl"/>
        </authorList>
    </citation>
    <scope>IDENTIFICATION</scope>
    <source>
        <strain evidence="3">Hd-rR</strain>
    </source>
</reference>
<evidence type="ECO:0000313" key="4">
    <source>
        <dbReference type="Proteomes" id="UP000001038"/>
    </source>
</evidence>
<evidence type="ECO:0000259" key="2">
    <source>
        <dbReference type="Pfam" id="PF25037"/>
    </source>
</evidence>
<dbReference type="Pfam" id="PF25036">
    <property type="entry name" value="VPS13_VAB"/>
    <property type="match status" value="1"/>
</dbReference>
<dbReference type="PANTHER" id="PTHR16166:SF125">
    <property type="entry name" value="INTERMEMBRANE LIPID TRANSFER PROTEIN VPS13C"/>
    <property type="match status" value="1"/>
</dbReference>
<dbReference type="InParanoid" id="H2L4E9"/>
<dbReference type="SUPFAM" id="SSF117839">
    <property type="entry name" value="WWE domain"/>
    <property type="match status" value="1"/>
</dbReference>
<dbReference type="InterPro" id="IPR056748">
    <property type="entry name" value="VPS13-like_C"/>
</dbReference>
<dbReference type="InterPro" id="IPR037197">
    <property type="entry name" value="WWE_dom_sf"/>
</dbReference>
<evidence type="ECO:0000259" key="1">
    <source>
        <dbReference type="Pfam" id="PF25036"/>
    </source>
</evidence>
<dbReference type="Proteomes" id="UP000001038">
    <property type="component" value="Chromosome 3"/>
</dbReference>
<reference evidence="3 4" key="1">
    <citation type="journal article" date="2007" name="Nature">
        <title>The medaka draft genome and insights into vertebrate genome evolution.</title>
        <authorList>
            <person name="Kasahara M."/>
            <person name="Naruse K."/>
            <person name="Sasaki S."/>
            <person name="Nakatani Y."/>
            <person name="Qu W."/>
            <person name="Ahsan B."/>
            <person name="Yamada T."/>
            <person name="Nagayasu Y."/>
            <person name="Doi K."/>
            <person name="Kasai Y."/>
            <person name="Jindo T."/>
            <person name="Kobayashi D."/>
            <person name="Shimada A."/>
            <person name="Toyoda A."/>
            <person name="Kuroki Y."/>
            <person name="Fujiyama A."/>
            <person name="Sasaki T."/>
            <person name="Shimizu A."/>
            <person name="Asakawa S."/>
            <person name="Shimizu N."/>
            <person name="Hashimoto S."/>
            <person name="Yang J."/>
            <person name="Lee Y."/>
            <person name="Matsushima K."/>
            <person name="Sugano S."/>
            <person name="Sakaizumi M."/>
            <person name="Narita T."/>
            <person name="Ohishi K."/>
            <person name="Haga S."/>
            <person name="Ohta F."/>
            <person name="Nomoto H."/>
            <person name="Nogata K."/>
            <person name="Morishita T."/>
            <person name="Endo T."/>
            <person name="Shin-I T."/>
            <person name="Takeda H."/>
            <person name="Morishita S."/>
            <person name="Kohara Y."/>
        </authorList>
    </citation>
    <scope>NUCLEOTIDE SEQUENCE [LARGE SCALE GENOMIC DNA]</scope>
    <source>
        <strain evidence="3 4">Hd-rR</strain>
    </source>
</reference>
<accession>H2L4E9</accession>
<dbReference type="Pfam" id="PF25037">
    <property type="entry name" value="VPS13_C"/>
    <property type="match status" value="1"/>
</dbReference>
<dbReference type="InterPro" id="IPR026847">
    <property type="entry name" value="VPS13"/>
</dbReference>
<dbReference type="Ensembl" id="ENSORLT00000000640.3">
    <property type="protein sequence ID" value="ENSORLP00000000640.3"/>
    <property type="gene ID" value="ENSORLG00000000514.3"/>
</dbReference>
<protein>
    <recommendedName>
        <fullName evidence="5">Vacuolar protein sorting 13 homolog C</fullName>
    </recommendedName>
</protein>
<dbReference type="PANTHER" id="PTHR16166">
    <property type="entry name" value="VACUOLAR PROTEIN SORTING-ASSOCIATED PROTEIN VPS13"/>
    <property type="match status" value="1"/>
</dbReference>
<reference evidence="3" key="3">
    <citation type="submission" date="2025-09" db="UniProtKB">
        <authorList>
            <consortium name="Ensembl"/>
        </authorList>
    </citation>
    <scope>IDENTIFICATION</scope>
    <source>
        <strain evidence="3">Hd-rR</strain>
    </source>
</reference>
<feature type="domain" description="Vacuolar protein sorting-associated protein 13 VPS13 adaptor binding" evidence="1">
    <location>
        <begin position="20"/>
        <end position="309"/>
    </location>
</feature>
<keyword evidence="4" id="KW-1185">Reference proteome</keyword>
<dbReference type="AlphaFoldDB" id="H2L4E9"/>